<reference evidence="1 2" key="1">
    <citation type="submission" date="2009-01" db="EMBL/GenBank/DDBJ databases">
        <authorList>
            <person name="Fulton L."/>
            <person name="Clifton S."/>
            <person name="Chinwalla A.T."/>
            <person name="Mitreva M."/>
            <person name="Sodergren E."/>
            <person name="Weinstock G."/>
            <person name="Clifton S."/>
            <person name="Dooling D.J."/>
            <person name="Fulton B."/>
            <person name="Minx P."/>
            <person name="Pepin K.H."/>
            <person name="Johnson M."/>
            <person name="Bhonagiri V."/>
            <person name="Nash W.E."/>
            <person name="Mardis E.R."/>
            <person name="Wilson R.K."/>
        </authorList>
    </citation>
    <scope>NUCLEOTIDE SEQUENCE [LARGE SCALE GENOMIC DNA]</scope>
    <source>
        <strain evidence="1 2">ATCC 23834</strain>
    </source>
</reference>
<gene>
    <name evidence="1" type="ORF">EIKCOROL_02516</name>
</gene>
<organism evidence="1 2">
    <name type="scientific">Eikenella corrodens ATCC 23834</name>
    <dbReference type="NCBI Taxonomy" id="546274"/>
    <lineage>
        <taxon>Bacteria</taxon>
        <taxon>Pseudomonadati</taxon>
        <taxon>Pseudomonadota</taxon>
        <taxon>Betaproteobacteria</taxon>
        <taxon>Neisseriales</taxon>
        <taxon>Neisseriaceae</taxon>
        <taxon>Eikenella</taxon>
    </lineage>
</organism>
<sequence>MAEKAFDFNQALGAAVTDLWVVVVERWVQTGGDFENVGFAKGGMGGIECVQEFQPGTQVV</sequence>
<dbReference type="Proteomes" id="UP000005837">
    <property type="component" value="Unassembled WGS sequence"/>
</dbReference>
<evidence type="ECO:0000313" key="2">
    <source>
        <dbReference type="Proteomes" id="UP000005837"/>
    </source>
</evidence>
<dbReference type="AlphaFoldDB" id="C0DYQ0"/>
<dbReference type="HOGENOM" id="CLU_2934076_0_0_4"/>
<protein>
    <submittedName>
        <fullName evidence="1">Uncharacterized protein</fullName>
    </submittedName>
</protein>
<name>C0DYQ0_EIKCO</name>
<accession>C0DYQ0</accession>
<dbReference type="EMBL" id="ACEA01000055">
    <property type="protein sequence ID" value="EEG22861.1"/>
    <property type="molecule type" value="Genomic_DNA"/>
</dbReference>
<comment type="caution">
    <text evidence="1">The sequence shown here is derived from an EMBL/GenBank/DDBJ whole genome shotgun (WGS) entry which is preliminary data.</text>
</comment>
<proteinExistence type="predicted"/>
<evidence type="ECO:0000313" key="1">
    <source>
        <dbReference type="EMBL" id="EEG22861.1"/>
    </source>
</evidence>